<feature type="transmembrane region" description="Helical" evidence="1">
    <location>
        <begin position="441"/>
        <end position="466"/>
    </location>
</feature>
<gene>
    <name evidence="2" type="ORF">COCCU_01680</name>
</gene>
<evidence type="ECO:0000256" key="1">
    <source>
        <dbReference type="SAM" id="Phobius"/>
    </source>
</evidence>
<feature type="transmembrane region" description="Helical" evidence="1">
    <location>
        <begin position="255"/>
        <end position="276"/>
    </location>
</feature>
<evidence type="ECO:0000313" key="3">
    <source>
        <dbReference type="Proteomes" id="UP000424462"/>
    </source>
</evidence>
<feature type="transmembrane region" description="Helical" evidence="1">
    <location>
        <begin position="360"/>
        <end position="383"/>
    </location>
</feature>
<feature type="transmembrane region" description="Helical" evidence="1">
    <location>
        <begin position="517"/>
        <end position="540"/>
    </location>
</feature>
<feature type="transmembrane region" description="Helical" evidence="1">
    <location>
        <begin position="38"/>
        <end position="60"/>
    </location>
</feature>
<dbReference type="RefSeq" id="WP_231598824.1">
    <property type="nucleotide sequence ID" value="NZ_CP046455.1"/>
</dbReference>
<accession>A0A6B8W5W5</accession>
<proteinExistence type="predicted"/>
<keyword evidence="1" id="KW-0812">Transmembrane</keyword>
<keyword evidence="3" id="KW-1185">Reference proteome</keyword>
<feature type="transmembrane region" description="Helical" evidence="1">
    <location>
        <begin position="404"/>
        <end position="435"/>
    </location>
</feature>
<feature type="transmembrane region" description="Helical" evidence="1">
    <location>
        <begin position="473"/>
        <end position="497"/>
    </location>
</feature>
<sequence length="548" mass="58641">MIGLRSTPPGSAVRQGSGPFTGSTHLLRLYLRLDRIHLVAWGLSFFLLVWASVAALDAAYPDQAALQARAMLLNNPAAIMMTGPLFGLENYTFGAMVANELSLYTFLPAAIMGVIYMSRHSRAEEESGRLEMLRALPVGRFAAPTAALLILLIFSVLVGAATTLGLVLARMELADSLAFGLGTTLSALVFAAATGVAAHLSTSARTTTGMGLALVALAYFIRGVGDVMEPRGSWLSWFSPFAWAQQTRLFVDLRWWPLLLAVVAVALLTGLSFRLAHVRDLGSGLTQPRPGRTHARPAQLSPAGLAARMEGATFLWWTAGLFCFAIGFGMLSSELEDLIDEMPNFSDFIEIDLADLTRSFGAVMLSMLALGPVALLVAGVLGLRREESAGRAAALIRTGSSRASLLLSWCAMVTLLAVIMQLILGFGLGLGMVLASGEISWIPTMLLACLVYLPAIILHGAIAACCQGFSRRWALLGWVPVVWTSLVLFLGEILNLPDWASALSPLWHTPAAPQAEVHALPLLFMSALILALSLLAVVAYRRRDITDG</sequence>
<dbReference type="EMBL" id="CP046455">
    <property type="protein sequence ID" value="QGU06296.1"/>
    <property type="molecule type" value="Genomic_DNA"/>
</dbReference>
<reference evidence="2 3" key="1">
    <citation type="submission" date="2019-11" db="EMBL/GenBank/DDBJ databases">
        <title>Complete genome sequence of Corynebacterium kalinowskii 1959, a novel Corynebacterium species isolated from soil of a small paddock in Vilsendorf, Germany.</title>
        <authorList>
            <person name="Schaffert L."/>
            <person name="Ruwe M."/>
            <person name="Milse J."/>
            <person name="Hanuschka K."/>
            <person name="Ortseifen V."/>
            <person name="Droste J."/>
            <person name="Brandt D."/>
            <person name="Schlueter L."/>
            <person name="Kutter Y."/>
            <person name="Vinke S."/>
            <person name="Viehoefer P."/>
            <person name="Jacob L."/>
            <person name="Luebke N.-C."/>
            <person name="Schulte-Berndt E."/>
            <person name="Hain C."/>
            <person name="Linder M."/>
            <person name="Schmidt P."/>
            <person name="Wollenschlaeger L."/>
            <person name="Luttermann T."/>
            <person name="Thieme E."/>
            <person name="Hassa J."/>
            <person name="Haak M."/>
            <person name="Wittchen M."/>
            <person name="Mentz A."/>
            <person name="Persicke M."/>
            <person name="Busche T."/>
            <person name="Ruckert C."/>
        </authorList>
    </citation>
    <scope>NUCLEOTIDE SEQUENCE [LARGE SCALE GENOMIC DNA]</scope>
    <source>
        <strain evidence="2 3">2039</strain>
    </source>
</reference>
<feature type="transmembrane region" description="Helical" evidence="1">
    <location>
        <begin position="101"/>
        <end position="117"/>
    </location>
</feature>
<feature type="transmembrane region" description="Helical" evidence="1">
    <location>
        <begin position="138"/>
        <end position="171"/>
    </location>
</feature>
<dbReference type="KEGG" id="cok:COCCU_01680"/>
<feature type="transmembrane region" description="Helical" evidence="1">
    <location>
        <begin position="177"/>
        <end position="200"/>
    </location>
</feature>
<feature type="transmembrane region" description="Helical" evidence="1">
    <location>
        <begin position="314"/>
        <end position="333"/>
    </location>
</feature>
<organism evidence="2 3">
    <name type="scientific">Corynebacterium occultum</name>
    <dbReference type="NCBI Taxonomy" id="2675219"/>
    <lineage>
        <taxon>Bacteria</taxon>
        <taxon>Bacillati</taxon>
        <taxon>Actinomycetota</taxon>
        <taxon>Actinomycetes</taxon>
        <taxon>Mycobacteriales</taxon>
        <taxon>Corynebacteriaceae</taxon>
        <taxon>Corynebacterium</taxon>
    </lineage>
</organism>
<name>A0A6B8W5W5_9CORY</name>
<feature type="transmembrane region" description="Helical" evidence="1">
    <location>
        <begin position="207"/>
        <end position="225"/>
    </location>
</feature>
<evidence type="ECO:0000313" key="2">
    <source>
        <dbReference type="EMBL" id="QGU06296.1"/>
    </source>
</evidence>
<keyword evidence="1" id="KW-0472">Membrane</keyword>
<dbReference type="AlphaFoldDB" id="A0A6B8W5W5"/>
<keyword evidence="1" id="KW-1133">Transmembrane helix</keyword>
<protein>
    <submittedName>
        <fullName evidence="2">ABC-2 family transporter protein</fullName>
    </submittedName>
</protein>
<dbReference type="Proteomes" id="UP000424462">
    <property type="component" value="Chromosome"/>
</dbReference>